<proteinExistence type="predicted"/>
<feature type="transmembrane region" description="Helical" evidence="6">
    <location>
        <begin position="68"/>
        <end position="88"/>
    </location>
</feature>
<keyword evidence="4 6" id="KW-1133">Transmembrane helix</keyword>
<dbReference type="SUPFAM" id="SSF103473">
    <property type="entry name" value="MFS general substrate transporter"/>
    <property type="match status" value="1"/>
</dbReference>
<comment type="subcellular location">
    <subcellularLocation>
        <location evidence="1">Cell membrane</location>
        <topology evidence="1">Multi-pass membrane protein</topology>
    </subcellularLocation>
</comment>
<dbReference type="AlphaFoldDB" id="A0A497F672"/>
<feature type="transmembrane region" description="Helical" evidence="6">
    <location>
        <begin position="355"/>
        <end position="373"/>
    </location>
</feature>
<feature type="transmembrane region" description="Helical" evidence="6">
    <location>
        <begin position="127"/>
        <end position="151"/>
    </location>
</feature>
<dbReference type="InterPro" id="IPR011701">
    <property type="entry name" value="MFS"/>
</dbReference>
<dbReference type="GO" id="GO:0022857">
    <property type="term" value="F:transmembrane transporter activity"/>
    <property type="evidence" value="ECO:0007669"/>
    <property type="project" value="InterPro"/>
</dbReference>
<evidence type="ECO:0000256" key="1">
    <source>
        <dbReference type="ARBA" id="ARBA00004651"/>
    </source>
</evidence>
<organism evidence="8 9">
    <name type="scientific">Thermoproteota archaeon</name>
    <dbReference type="NCBI Taxonomy" id="2056631"/>
    <lineage>
        <taxon>Archaea</taxon>
        <taxon>Thermoproteota</taxon>
    </lineage>
</organism>
<keyword evidence="5 6" id="KW-0472">Membrane</keyword>
<feature type="transmembrane region" description="Helical" evidence="6">
    <location>
        <begin position="198"/>
        <end position="226"/>
    </location>
</feature>
<evidence type="ECO:0000256" key="4">
    <source>
        <dbReference type="ARBA" id="ARBA00022989"/>
    </source>
</evidence>
<feature type="transmembrane region" description="Helical" evidence="6">
    <location>
        <begin position="94"/>
        <end position="115"/>
    </location>
</feature>
<dbReference type="InterPro" id="IPR020846">
    <property type="entry name" value="MFS_dom"/>
</dbReference>
<evidence type="ECO:0000256" key="3">
    <source>
        <dbReference type="ARBA" id="ARBA00022692"/>
    </source>
</evidence>
<reference evidence="8 9" key="1">
    <citation type="submission" date="2018-06" db="EMBL/GenBank/DDBJ databases">
        <title>Extensive metabolic versatility and redundancy in microbially diverse, dynamic hydrothermal sediments.</title>
        <authorList>
            <person name="Dombrowski N."/>
            <person name="Teske A."/>
            <person name="Baker B.J."/>
        </authorList>
    </citation>
    <scope>NUCLEOTIDE SEQUENCE [LARGE SCALE GENOMIC DNA]</scope>
    <source>
        <strain evidence="8">B20_G2</strain>
    </source>
</reference>
<dbReference type="EMBL" id="QMRA01000014">
    <property type="protein sequence ID" value="RLE54906.1"/>
    <property type="molecule type" value="Genomic_DNA"/>
</dbReference>
<keyword evidence="2" id="KW-1003">Cell membrane</keyword>
<name>A0A497F672_9CREN</name>
<feature type="transmembrane region" description="Helical" evidence="6">
    <location>
        <begin position="325"/>
        <end position="349"/>
    </location>
</feature>
<dbReference type="GO" id="GO:0005886">
    <property type="term" value="C:plasma membrane"/>
    <property type="evidence" value="ECO:0007669"/>
    <property type="project" value="UniProtKB-SubCell"/>
</dbReference>
<dbReference type="Proteomes" id="UP000269499">
    <property type="component" value="Unassembled WGS sequence"/>
</dbReference>
<evidence type="ECO:0000256" key="5">
    <source>
        <dbReference type="ARBA" id="ARBA00023136"/>
    </source>
</evidence>
<gene>
    <name evidence="8" type="ORF">DRJ26_01400</name>
</gene>
<protein>
    <recommendedName>
        <fullName evidence="7">Major facilitator superfamily (MFS) profile domain-containing protein</fullName>
    </recommendedName>
</protein>
<dbReference type="InterPro" id="IPR050189">
    <property type="entry name" value="MFS_Efflux_Transporters"/>
</dbReference>
<feature type="transmembrane region" description="Helical" evidence="6">
    <location>
        <begin position="42"/>
        <end position="61"/>
    </location>
</feature>
<feature type="transmembrane region" description="Helical" evidence="6">
    <location>
        <begin position="238"/>
        <end position="259"/>
    </location>
</feature>
<evidence type="ECO:0000259" key="7">
    <source>
        <dbReference type="PROSITE" id="PS50850"/>
    </source>
</evidence>
<accession>A0A497F672</accession>
<dbReference type="InterPro" id="IPR036259">
    <property type="entry name" value="MFS_trans_sf"/>
</dbReference>
<evidence type="ECO:0000313" key="8">
    <source>
        <dbReference type="EMBL" id="RLE54906.1"/>
    </source>
</evidence>
<feature type="transmembrane region" description="Helical" evidence="6">
    <location>
        <begin position="157"/>
        <end position="177"/>
    </location>
</feature>
<sequence length="376" mass="40214">MVLLCMGFAGWTLSYILRMMLPPIFPLIIEELGLSGFEAGMLMSAFFSTYALMQLPAGFLTDKLSRKSMISICIALSSAAALFSALASDYGQLILARALFGLAAGLYYSPMISMISDAFEPKHRGRAIGFFMSGSRLGSALAPILAVHIAISYGWRMAFIACALPGFILALIFYLLVSEPMRDEVKSMCSLALIKANWRPLFIAYILPAVSMMASMGLATFLPMYFITCKELSIESAALIVSLSFLAGFAGHIFGGFLTDKLGCKYAMLSTLILTLVSILLLHTISGSAIVFPAIFFGFISVSGAAPTIAYTVESSPEGVRGFSLGIGNTTGFIGASVGSAVGGLIIDLLGYDQLLTFIFTIYALALLITMFIPNK</sequence>
<dbReference type="PROSITE" id="PS50850">
    <property type="entry name" value="MFS"/>
    <property type="match status" value="1"/>
</dbReference>
<evidence type="ECO:0000256" key="6">
    <source>
        <dbReference type="SAM" id="Phobius"/>
    </source>
</evidence>
<dbReference type="PANTHER" id="PTHR43124">
    <property type="entry name" value="PURINE EFFLUX PUMP PBUE"/>
    <property type="match status" value="1"/>
</dbReference>
<evidence type="ECO:0000313" key="9">
    <source>
        <dbReference type="Proteomes" id="UP000269499"/>
    </source>
</evidence>
<dbReference type="Pfam" id="PF07690">
    <property type="entry name" value="MFS_1"/>
    <property type="match status" value="1"/>
</dbReference>
<comment type="caution">
    <text evidence="8">The sequence shown here is derived from an EMBL/GenBank/DDBJ whole genome shotgun (WGS) entry which is preliminary data.</text>
</comment>
<evidence type="ECO:0000256" key="2">
    <source>
        <dbReference type="ARBA" id="ARBA00022475"/>
    </source>
</evidence>
<keyword evidence="3 6" id="KW-0812">Transmembrane</keyword>
<feature type="transmembrane region" description="Helical" evidence="6">
    <location>
        <begin position="291"/>
        <end position="313"/>
    </location>
</feature>
<feature type="domain" description="Major facilitator superfamily (MFS) profile" evidence="7">
    <location>
        <begin position="2"/>
        <end position="376"/>
    </location>
</feature>
<dbReference type="PANTHER" id="PTHR43124:SF3">
    <property type="entry name" value="CHLORAMPHENICOL EFFLUX PUMP RV0191"/>
    <property type="match status" value="1"/>
</dbReference>
<feature type="transmembrane region" description="Helical" evidence="6">
    <location>
        <begin position="266"/>
        <end position="285"/>
    </location>
</feature>
<dbReference type="Gene3D" id="1.20.1250.20">
    <property type="entry name" value="MFS general substrate transporter like domains"/>
    <property type="match status" value="2"/>
</dbReference>